<keyword evidence="2" id="KW-1185">Reference proteome</keyword>
<gene>
    <name evidence="1" type="ORF">GCM10011506_30080</name>
</gene>
<dbReference type="Proteomes" id="UP000636010">
    <property type="component" value="Unassembled WGS sequence"/>
</dbReference>
<reference evidence="2" key="1">
    <citation type="journal article" date="2019" name="Int. J. Syst. Evol. Microbiol.">
        <title>The Global Catalogue of Microorganisms (GCM) 10K type strain sequencing project: providing services to taxonomists for standard genome sequencing and annotation.</title>
        <authorList>
            <consortium name="The Broad Institute Genomics Platform"/>
            <consortium name="The Broad Institute Genome Sequencing Center for Infectious Disease"/>
            <person name="Wu L."/>
            <person name="Ma J."/>
        </authorList>
    </citation>
    <scope>NUCLEOTIDE SEQUENCE [LARGE SCALE GENOMIC DNA]</scope>
    <source>
        <strain evidence="2">CGMCC 1.10832</strain>
    </source>
</reference>
<protein>
    <submittedName>
        <fullName evidence="1">Uncharacterized protein</fullName>
    </submittedName>
</protein>
<sequence>MELGELSIISKQGVELKEHVTSIVSIERDQNALEQEQYLAGYDLNCNGIEMELNEPLSIPIIHPLDVHIEGDYISGAYRDSQMASGPYTIKIWLMLEESEKSIQS</sequence>
<dbReference type="EMBL" id="BMEC01000010">
    <property type="protein sequence ID" value="GGC42478.1"/>
    <property type="molecule type" value="Genomic_DNA"/>
</dbReference>
<dbReference type="RefSeq" id="WP_188464958.1">
    <property type="nucleotide sequence ID" value="NZ_BAABHU010000010.1"/>
</dbReference>
<comment type="caution">
    <text evidence="1">The sequence shown here is derived from an EMBL/GenBank/DDBJ whole genome shotgun (WGS) entry which is preliminary data.</text>
</comment>
<proteinExistence type="predicted"/>
<organism evidence="1 2">
    <name type="scientific">Marivirga lumbricoides</name>
    <dbReference type="NCBI Taxonomy" id="1046115"/>
    <lineage>
        <taxon>Bacteria</taxon>
        <taxon>Pseudomonadati</taxon>
        <taxon>Bacteroidota</taxon>
        <taxon>Cytophagia</taxon>
        <taxon>Cytophagales</taxon>
        <taxon>Marivirgaceae</taxon>
        <taxon>Marivirga</taxon>
    </lineage>
</organism>
<name>A0ABQ1MLA8_9BACT</name>
<evidence type="ECO:0000313" key="1">
    <source>
        <dbReference type="EMBL" id="GGC42478.1"/>
    </source>
</evidence>
<accession>A0ABQ1MLA8</accession>
<evidence type="ECO:0000313" key="2">
    <source>
        <dbReference type="Proteomes" id="UP000636010"/>
    </source>
</evidence>